<comment type="similarity">
    <text evidence="1">Belongs to the MreC family.</text>
</comment>
<evidence type="ECO:0000256" key="2">
    <source>
        <dbReference type="ARBA" id="ARBA00013855"/>
    </source>
</evidence>
<dbReference type="InterPro" id="IPR042175">
    <property type="entry name" value="Cell/Rod_MreC_2"/>
</dbReference>
<keyword evidence="5" id="KW-1133">Transmembrane helix</keyword>
<accession>A0ABT6EX97</accession>
<evidence type="ECO:0000313" key="8">
    <source>
        <dbReference type="Proteomes" id="UP001154265"/>
    </source>
</evidence>
<gene>
    <name evidence="7" type="primary">mreC</name>
    <name evidence="7" type="ORF">L3556_05560</name>
</gene>
<dbReference type="InterPro" id="IPR007221">
    <property type="entry name" value="MreC"/>
</dbReference>
<dbReference type="InterPro" id="IPR055342">
    <property type="entry name" value="MreC_beta-barrel_core"/>
</dbReference>
<dbReference type="Gene3D" id="2.40.10.350">
    <property type="entry name" value="Rod shape-determining protein MreC, domain 2"/>
    <property type="match status" value="1"/>
</dbReference>
<evidence type="ECO:0000259" key="6">
    <source>
        <dbReference type="Pfam" id="PF04085"/>
    </source>
</evidence>
<dbReference type="EMBL" id="JAKKUT010000002">
    <property type="protein sequence ID" value="MDG2990401.1"/>
    <property type="molecule type" value="Genomic_DNA"/>
</dbReference>
<evidence type="ECO:0000256" key="3">
    <source>
        <dbReference type="ARBA" id="ARBA00022960"/>
    </source>
</evidence>
<proteinExistence type="inferred from homology"/>
<reference evidence="7" key="1">
    <citation type="journal article" date="2022" name="Genome Biol. Evol.">
        <title>A New Gene Family Diagnostic for Intracellular Biomineralization of Amorphous Ca Carbonates by Cyanobacteria.</title>
        <authorList>
            <person name="Benzerara K."/>
            <person name="Duprat E."/>
            <person name="Bitard-Feildel T."/>
            <person name="Caumes G."/>
            <person name="Cassier-Chauvat C."/>
            <person name="Chauvat F."/>
            <person name="Dezi M."/>
            <person name="Diop S.I."/>
            <person name="Gaschignard G."/>
            <person name="Gorgen S."/>
            <person name="Gugger M."/>
            <person name="Lopez-Garcia P."/>
            <person name="Millet M."/>
            <person name="Skouri-Panet F."/>
            <person name="Moreira D."/>
            <person name="Callebaut I."/>
        </authorList>
    </citation>
    <scope>NUCLEOTIDE SEQUENCE</scope>
    <source>
        <strain evidence="7">G9</strain>
    </source>
</reference>
<dbReference type="PANTHER" id="PTHR34138:SF1">
    <property type="entry name" value="CELL SHAPE-DETERMINING PROTEIN MREC"/>
    <property type="match status" value="1"/>
</dbReference>
<keyword evidence="5" id="KW-0472">Membrane</keyword>
<keyword evidence="3" id="KW-0133">Cell shape</keyword>
<keyword evidence="5" id="KW-0812">Transmembrane</keyword>
<dbReference type="PANTHER" id="PTHR34138">
    <property type="entry name" value="CELL SHAPE-DETERMINING PROTEIN MREC"/>
    <property type="match status" value="1"/>
</dbReference>
<dbReference type="Pfam" id="PF04085">
    <property type="entry name" value="MreC"/>
    <property type="match status" value="1"/>
</dbReference>
<dbReference type="NCBIfam" id="TIGR00219">
    <property type="entry name" value="mreC"/>
    <property type="match status" value="1"/>
</dbReference>
<feature type="transmembrane region" description="Helical" evidence="5">
    <location>
        <begin position="12"/>
        <end position="28"/>
    </location>
</feature>
<organism evidence="7 8">
    <name type="scientific">Candidatus Synechococcus calcipolaris G9</name>
    <dbReference type="NCBI Taxonomy" id="1497997"/>
    <lineage>
        <taxon>Bacteria</taxon>
        <taxon>Bacillati</taxon>
        <taxon>Cyanobacteriota</taxon>
        <taxon>Cyanophyceae</taxon>
        <taxon>Synechococcales</taxon>
        <taxon>Synechococcaceae</taxon>
        <taxon>Synechococcus</taxon>
    </lineage>
</organism>
<dbReference type="RefSeq" id="WP_277866313.1">
    <property type="nucleotide sequence ID" value="NZ_JAKKUT010000002.1"/>
</dbReference>
<evidence type="ECO:0000256" key="1">
    <source>
        <dbReference type="ARBA" id="ARBA00009369"/>
    </source>
</evidence>
<evidence type="ECO:0000256" key="4">
    <source>
        <dbReference type="ARBA" id="ARBA00032089"/>
    </source>
</evidence>
<sequence>MAVLLRWWGRHWGAVFFAGVALGTAWVIKETNGAGIRELYRLLTVPVQSNIQSEEQLIQARTWQLEQQLNEVRSENERLRQLLNVPAIAHQNALLAPVIGRSAAQWWQSILLGQGSRQGVGIGDVVMADGGLVGRITSITPNTSRVLLLTDPSSRVGVMVSRTRQMGILRGQLGNEVIIEFLEKDPQVQPKDTILTSALSSLFPAGIPVGEVQSVELSDPTRPHATVRLGAAIDRLEWVKILPHDNSSEPVLDPN</sequence>
<keyword evidence="8" id="KW-1185">Reference proteome</keyword>
<dbReference type="Proteomes" id="UP001154265">
    <property type="component" value="Unassembled WGS sequence"/>
</dbReference>
<dbReference type="Gene3D" id="2.40.10.340">
    <property type="entry name" value="Rod shape-determining protein MreC, domain 1"/>
    <property type="match status" value="1"/>
</dbReference>
<feature type="domain" description="Rod shape-determining protein MreC beta-barrel core" evidence="6">
    <location>
        <begin position="98"/>
        <end position="242"/>
    </location>
</feature>
<evidence type="ECO:0000256" key="5">
    <source>
        <dbReference type="SAM" id="Phobius"/>
    </source>
</evidence>
<evidence type="ECO:0000313" key="7">
    <source>
        <dbReference type="EMBL" id="MDG2990401.1"/>
    </source>
</evidence>
<protein>
    <recommendedName>
        <fullName evidence="2">Cell shape-determining protein MreC</fullName>
    </recommendedName>
    <alternativeName>
        <fullName evidence="4">Cell shape protein MreC</fullName>
    </alternativeName>
</protein>
<reference evidence="7" key="2">
    <citation type="submission" date="2022-01" db="EMBL/GenBank/DDBJ databases">
        <authorList>
            <person name="Zivanovic Y."/>
            <person name="Moreira D."/>
            <person name="Lopez-Garcia P."/>
        </authorList>
    </citation>
    <scope>NUCLEOTIDE SEQUENCE</scope>
    <source>
        <strain evidence="7">G9</strain>
    </source>
</reference>
<dbReference type="InterPro" id="IPR042177">
    <property type="entry name" value="Cell/Rod_1"/>
</dbReference>
<comment type="caution">
    <text evidence="7">The sequence shown here is derived from an EMBL/GenBank/DDBJ whole genome shotgun (WGS) entry which is preliminary data.</text>
</comment>
<name>A0ABT6EX97_9SYNE</name>